<accession>A0A919EWG4</accession>
<gene>
    <name evidence="2" type="ORF">GCM10018980_36660</name>
</gene>
<feature type="compositionally biased region" description="Polar residues" evidence="1">
    <location>
        <begin position="1"/>
        <end position="14"/>
    </location>
</feature>
<proteinExistence type="predicted"/>
<feature type="region of interest" description="Disordered" evidence="1">
    <location>
        <begin position="1"/>
        <end position="43"/>
    </location>
</feature>
<protein>
    <submittedName>
        <fullName evidence="2">Uncharacterized protein</fullName>
    </submittedName>
</protein>
<organism evidence="2 3">
    <name type="scientific">Streptomyces capoamus</name>
    <dbReference type="NCBI Taxonomy" id="68183"/>
    <lineage>
        <taxon>Bacteria</taxon>
        <taxon>Bacillati</taxon>
        <taxon>Actinomycetota</taxon>
        <taxon>Actinomycetes</taxon>
        <taxon>Kitasatosporales</taxon>
        <taxon>Streptomycetaceae</taxon>
        <taxon>Streptomyces</taxon>
    </lineage>
</organism>
<name>A0A919EWG4_9ACTN</name>
<dbReference type="AlphaFoldDB" id="A0A919EWG4"/>
<dbReference type="Proteomes" id="UP000619355">
    <property type="component" value="Unassembled WGS sequence"/>
</dbReference>
<keyword evidence="3" id="KW-1185">Reference proteome</keyword>
<evidence type="ECO:0000313" key="2">
    <source>
        <dbReference type="EMBL" id="GHG52989.1"/>
    </source>
</evidence>
<comment type="caution">
    <text evidence="2">The sequence shown here is derived from an EMBL/GenBank/DDBJ whole genome shotgun (WGS) entry which is preliminary data.</text>
</comment>
<evidence type="ECO:0000313" key="3">
    <source>
        <dbReference type="Proteomes" id="UP000619355"/>
    </source>
</evidence>
<evidence type="ECO:0000256" key="1">
    <source>
        <dbReference type="SAM" id="MobiDB-lite"/>
    </source>
</evidence>
<sequence>MTSVMPVTTQNSQYVHPVTKPANGPMNSRAYSENEPDTGRYISSSPRARMMKKMTRPAMAYARIRLGPALEMPLPAPRNRPVPMAPPMAIIWICRAPSPR</sequence>
<reference evidence="3" key="1">
    <citation type="journal article" date="2019" name="Int. J. Syst. Evol. Microbiol.">
        <title>The Global Catalogue of Microorganisms (GCM) 10K type strain sequencing project: providing services to taxonomists for standard genome sequencing and annotation.</title>
        <authorList>
            <consortium name="The Broad Institute Genomics Platform"/>
            <consortium name="The Broad Institute Genome Sequencing Center for Infectious Disease"/>
            <person name="Wu L."/>
            <person name="Ma J."/>
        </authorList>
    </citation>
    <scope>NUCLEOTIDE SEQUENCE [LARGE SCALE GENOMIC DNA]</scope>
    <source>
        <strain evidence="3">JCM 4253</strain>
    </source>
</reference>
<dbReference type="EMBL" id="BNBF01000010">
    <property type="protein sequence ID" value="GHG52989.1"/>
    <property type="molecule type" value="Genomic_DNA"/>
</dbReference>